<dbReference type="HAMAP" id="MF_00687">
    <property type="entry name" value="KduI"/>
    <property type="match status" value="1"/>
</dbReference>
<evidence type="ECO:0000256" key="4">
    <source>
        <dbReference type="ARBA" id="ARBA00022833"/>
    </source>
</evidence>
<accession>A0A5C6ECC0</accession>
<dbReference type="CDD" id="cd20491">
    <property type="entry name" value="cupin_KduI_C"/>
    <property type="match status" value="1"/>
</dbReference>
<keyword evidence="4 6" id="KW-0862">Zinc</keyword>
<dbReference type="PIRSF" id="PIRSF006625">
    <property type="entry name" value="KduI"/>
    <property type="match status" value="1"/>
</dbReference>
<dbReference type="InterPro" id="IPR021120">
    <property type="entry name" value="KduI/IolB_isomerase"/>
</dbReference>
<comment type="caution">
    <text evidence="7">The sequence shown here is derived from an EMBL/GenBank/DDBJ whole genome shotgun (WGS) entry which is preliminary data.</text>
</comment>
<organism evidence="7 8">
    <name type="scientific">Novipirellula aureliae</name>
    <dbReference type="NCBI Taxonomy" id="2527966"/>
    <lineage>
        <taxon>Bacteria</taxon>
        <taxon>Pseudomonadati</taxon>
        <taxon>Planctomycetota</taxon>
        <taxon>Planctomycetia</taxon>
        <taxon>Pirellulales</taxon>
        <taxon>Pirellulaceae</taxon>
        <taxon>Novipirellula</taxon>
    </lineage>
</organism>
<keyword evidence="3 6" id="KW-0479">Metal-binding</keyword>
<proteinExistence type="inferred from homology"/>
<dbReference type="Gene3D" id="2.60.120.520">
    <property type="entry name" value="pectin degrading enzyme 5-keto 4- deoxyuronate isomerase, domain 1"/>
    <property type="match status" value="1"/>
</dbReference>
<dbReference type="GO" id="GO:0008270">
    <property type="term" value="F:zinc ion binding"/>
    <property type="evidence" value="ECO:0007669"/>
    <property type="project" value="UniProtKB-UniRule"/>
</dbReference>
<dbReference type="InterPro" id="IPR014710">
    <property type="entry name" value="RmlC-like_jellyroll"/>
</dbReference>
<name>A0A5C6ECC0_9BACT</name>
<dbReference type="InterPro" id="IPR007045">
    <property type="entry name" value="KduI"/>
</dbReference>
<dbReference type="UniPathway" id="UPA00545">
    <property type="reaction ID" value="UER00826"/>
</dbReference>
<dbReference type="GO" id="GO:0045490">
    <property type="term" value="P:pectin catabolic process"/>
    <property type="evidence" value="ECO:0007669"/>
    <property type="project" value="UniProtKB-UniRule"/>
</dbReference>
<dbReference type="RefSeq" id="WP_146598249.1">
    <property type="nucleotide sequence ID" value="NZ_SJPY01000001.1"/>
</dbReference>
<dbReference type="EMBL" id="SJPY01000001">
    <property type="protein sequence ID" value="TWU45577.1"/>
    <property type="molecule type" value="Genomic_DNA"/>
</dbReference>
<comment type="similarity">
    <text evidence="2 6">Belongs to the KduI family.</text>
</comment>
<dbReference type="PANTHER" id="PTHR38461">
    <property type="entry name" value="4-DEOXY-L-THREO-5-HEXOSULOSE-URONATE KETOL-ISOMERASE"/>
    <property type="match status" value="1"/>
</dbReference>
<evidence type="ECO:0000256" key="5">
    <source>
        <dbReference type="ARBA" id="ARBA00023235"/>
    </source>
</evidence>
<evidence type="ECO:0000313" key="8">
    <source>
        <dbReference type="Proteomes" id="UP000315471"/>
    </source>
</evidence>
<comment type="cofactor">
    <cofactor evidence="6">
        <name>Zn(2+)</name>
        <dbReference type="ChEBI" id="CHEBI:29105"/>
    </cofactor>
    <text evidence="6">Binds 1 zinc ion per subunit.</text>
</comment>
<evidence type="ECO:0000256" key="3">
    <source>
        <dbReference type="ARBA" id="ARBA00022723"/>
    </source>
</evidence>
<keyword evidence="8" id="KW-1185">Reference proteome</keyword>
<dbReference type="SUPFAM" id="SSF51182">
    <property type="entry name" value="RmlC-like cupins"/>
    <property type="match status" value="1"/>
</dbReference>
<evidence type="ECO:0000256" key="1">
    <source>
        <dbReference type="ARBA" id="ARBA00000552"/>
    </source>
</evidence>
<dbReference type="Proteomes" id="UP000315471">
    <property type="component" value="Unassembled WGS sequence"/>
</dbReference>
<gene>
    <name evidence="6 7" type="primary">kduI</name>
    <name evidence="7" type="ORF">Q31b_07520</name>
</gene>
<comment type="catalytic activity">
    <reaction evidence="1 6">
        <text>5-dehydro-4-deoxy-D-glucuronate = 3-deoxy-D-glycero-2,5-hexodiulosonate</text>
        <dbReference type="Rhea" id="RHEA:23896"/>
        <dbReference type="ChEBI" id="CHEBI:17117"/>
        <dbReference type="ChEBI" id="CHEBI:29071"/>
        <dbReference type="EC" id="5.3.1.17"/>
    </reaction>
</comment>
<evidence type="ECO:0000313" key="7">
    <source>
        <dbReference type="EMBL" id="TWU45577.1"/>
    </source>
</evidence>
<dbReference type="PANTHER" id="PTHR38461:SF1">
    <property type="entry name" value="4-DEOXY-L-THREO-5-HEXOSULOSE-URONATE KETOL-ISOMERASE"/>
    <property type="match status" value="1"/>
</dbReference>
<feature type="binding site" evidence="6">
    <location>
        <position position="242"/>
    </location>
    <ligand>
        <name>Zn(2+)</name>
        <dbReference type="ChEBI" id="CHEBI:29105"/>
    </ligand>
</feature>
<sequence>MDIRYAVGKSQYQRMTTDELRNEFMVDLFETGKLNLLYCEVERAIVGAAVPTQSCLALEAGKELAADYFCQRREIGVLNIGGNGTVTVDGTDYSMENLDGLYIGRGAKEVAFQSVDKDSPARFYLISYPAHADYPTKQAKKADANALKLGSVEDANKRTIYQYIHENGIKSCQLVMGFTVLEPGCVWNTMPCHTHERRTEVYLYFGLDDDSRVFHMMGPGDETRHIVMSNEQAVISPMWSIHSGCGTKAYTFCWGMGGENQRFDDMDHIAIKDLK</sequence>
<dbReference type="AlphaFoldDB" id="A0A5C6ECC0"/>
<dbReference type="NCBIfam" id="NF002091">
    <property type="entry name" value="PRK00924.1"/>
    <property type="match status" value="1"/>
</dbReference>
<dbReference type="EC" id="5.3.1.17" evidence="6"/>
<reference evidence="7 8" key="1">
    <citation type="submission" date="2019-02" db="EMBL/GenBank/DDBJ databases">
        <title>Deep-cultivation of Planctomycetes and their phenomic and genomic characterization uncovers novel biology.</title>
        <authorList>
            <person name="Wiegand S."/>
            <person name="Jogler M."/>
            <person name="Boedeker C."/>
            <person name="Pinto D."/>
            <person name="Vollmers J."/>
            <person name="Rivas-Marin E."/>
            <person name="Kohn T."/>
            <person name="Peeters S.H."/>
            <person name="Heuer A."/>
            <person name="Rast P."/>
            <person name="Oberbeckmann S."/>
            <person name="Bunk B."/>
            <person name="Jeske O."/>
            <person name="Meyerdierks A."/>
            <person name="Storesund J.E."/>
            <person name="Kallscheuer N."/>
            <person name="Luecker S."/>
            <person name="Lage O.M."/>
            <person name="Pohl T."/>
            <person name="Merkel B.J."/>
            <person name="Hornburger P."/>
            <person name="Mueller R.-W."/>
            <person name="Bruemmer F."/>
            <person name="Labrenz M."/>
            <person name="Spormann A.M."/>
            <person name="Op Den Camp H."/>
            <person name="Overmann J."/>
            <person name="Amann R."/>
            <person name="Jetten M.S.M."/>
            <person name="Mascher T."/>
            <person name="Medema M.H."/>
            <person name="Devos D.P."/>
            <person name="Kaster A.-K."/>
            <person name="Ovreas L."/>
            <person name="Rohde M."/>
            <person name="Galperin M.Y."/>
            <person name="Jogler C."/>
        </authorList>
    </citation>
    <scope>NUCLEOTIDE SEQUENCE [LARGE SCALE GENOMIC DNA]</scope>
    <source>
        <strain evidence="7 8">Q31b</strain>
    </source>
</reference>
<dbReference type="GO" id="GO:0019698">
    <property type="term" value="P:D-galacturonate catabolic process"/>
    <property type="evidence" value="ECO:0007669"/>
    <property type="project" value="TreeGrafter"/>
</dbReference>
<comment type="function">
    <text evidence="6">Catalyzes the isomerization of 5-dehydro-4-deoxy-D-glucuronate to 3-deoxy-D-glycero-2,5-hexodiulosonate.</text>
</comment>
<keyword evidence="5 6" id="KW-0413">Isomerase</keyword>
<dbReference type="OrthoDB" id="9770644at2"/>
<dbReference type="Pfam" id="PF04962">
    <property type="entry name" value="KduI"/>
    <property type="match status" value="1"/>
</dbReference>
<evidence type="ECO:0000256" key="2">
    <source>
        <dbReference type="ARBA" id="ARBA00008086"/>
    </source>
</evidence>
<feature type="binding site" evidence="6">
    <location>
        <position position="193"/>
    </location>
    <ligand>
        <name>Zn(2+)</name>
        <dbReference type="ChEBI" id="CHEBI:29105"/>
    </ligand>
</feature>
<comment type="pathway">
    <text evidence="6">Glycan metabolism; pectin degradation; 2-dehydro-3-deoxy-D-gluconate from pectin: step 4/5.</text>
</comment>
<dbReference type="GO" id="GO:0042840">
    <property type="term" value="P:D-glucuronate catabolic process"/>
    <property type="evidence" value="ECO:0007669"/>
    <property type="project" value="TreeGrafter"/>
</dbReference>
<dbReference type="CDD" id="cd20294">
    <property type="entry name" value="cupin_KduI_N"/>
    <property type="match status" value="1"/>
</dbReference>
<protein>
    <recommendedName>
        <fullName evidence="6">4-deoxy-L-threo-5-hexosulose-uronate ketol-isomerase</fullName>
        <ecNumber evidence="6">5.3.1.17</ecNumber>
    </recommendedName>
    <alternativeName>
        <fullName evidence="6">5-keto-4-deoxyuronate isomerase</fullName>
    </alternativeName>
    <alternativeName>
        <fullName evidence="6">DKI isomerase</fullName>
    </alternativeName>
</protein>
<dbReference type="Gene3D" id="2.60.120.10">
    <property type="entry name" value="Jelly Rolls"/>
    <property type="match status" value="1"/>
</dbReference>
<dbReference type="InterPro" id="IPR027449">
    <property type="entry name" value="KduI_N"/>
</dbReference>
<dbReference type="InterPro" id="IPR011051">
    <property type="entry name" value="RmlC_Cupin_sf"/>
</dbReference>
<feature type="binding site" evidence="6">
    <location>
        <position position="200"/>
    </location>
    <ligand>
        <name>Zn(2+)</name>
        <dbReference type="ChEBI" id="CHEBI:29105"/>
    </ligand>
</feature>
<feature type="binding site" evidence="6">
    <location>
        <position position="195"/>
    </location>
    <ligand>
        <name>Zn(2+)</name>
        <dbReference type="ChEBI" id="CHEBI:29105"/>
    </ligand>
</feature>
<evidence type="ECO:0000256" key="6">
    <source>
        <dbReference type="HAMAP-Rule" id="MF_00687"/>
    </source>
</evidence>
<dbReference type="GO" id="GO:0008697">
    <property type="term" value="F:4-deoxy-L-threo-5-hexosulose-uronate ketol-isomerase activity"/>
    <property type="evidence" value="ECO:0007669"/>
    <property type="project" value="UniProtKB-UniRule"/>
</dbReference>